<dbReference type="Gene3D" id="3.40.190.10">
    <property type="entry name" value="Periplasmic binding protein-like II"/>
    <property type="match status" value="1"/>
</dbReference>
<evidence type="ECO:0000313" key="4">
    <source>
        <dbReference type="Proteomes" id="UP001234343"/>
    </source>
</evidence>
<gene>
    <name evidence="3" type="ORF">QTP81_12865</name>
</gene>
<name>A0ABT7SZ71_9ALTE</name>
<dbReference type="InterPro" id="IPR026289">
    <property type="entry name" value="SBP_TakP-like"/>
</dbReference>
<dbReference type="RefSeq" id="WP_289366039.1">
    <property type="nucleotide sequence ID" value="NZ_JAUCBP010000011.1"/>
</dbReference>
<comment type="caution">
    <text evidence="3">The sequence shown here is derived from an EMBL/GenBank/DDBJ whole genome shotgun (WGS) entry which is preliminary data.</text>
</comment>
<keyword evidence="1 2" id="KW-0732">Signal</keyword>
<evidence type="ECO:0000256" key="1">
    <source>
        <dbReference type="ARBA" id="ARBA00022729"/>
    </source>
</evidence>
<dbReference type="CDD" id="cd13604">
    <property type="entry name" value="PBP2_TRAP_ketoacid_lactate_like"/>
    <property type="match status" value="1"/>
</dbReference>
<dbReference type="PANTHER" id="PTHR33376:SF5">
    <property type="entry name" value="EXTRACYTOPLASMIC SOLUTE RECEPTOR PROTEIN"/>
    <property type="match status" value="1"/>
</dbReference>
<keyword evidence="4" id="KW-1185">Reference proteome</keyword>
<sequence length="367" mass="40353">MKLRIPHIVLAALSLVWLNACGPAPENQSAADTSGPVLQEYRWKMVTAWPKNFPGLGRGPETFSRIVKEMSGGRLTVRVYGAGEIVPGFEVFDAVSAGTAEMGHAGAYYWKGKIPAAPIFSAIPFGMNATEMNAWLHYGGGLELWQEIYAPFGVIPFAGGNSGVQMAGWFKQEINSLEDFSGLNMRIPGLGGEVFERVGGVPVTLTGGEIFTSLQTGAIDATEWVGPYNDLAFGLHNAANYYYHSGWHEPGTVLEFIVNQEAFEALPEDLQAIVRIATRAVNQDMLDEYTARNNNAMQQLINEHNVDVRPLPADVLAALKRATDEVLAEKSAENADFARIYASYKEFYEGVKEYHALSEQAYYENRQ</sequence>
<evidence type="ECO:0000313" key="3">
    <source>
        <dbReference type="EMBL" id="MDM7861486.1"/>
    </source>
</evidence>
<dbReference type="InterPro" id="IPR018389">
    <property type="entry name" value="DctP_fam"/>
</dbReference>
<dbReference type="Gene3D" id="3.40.190.170">
    <property type="entry name" value="Bacterial extracellular solute-binding protein, family 7"/>
    <property type="match status" value="1"/>
</dbReference>
<proteinExistence type="predicted"/>
<dbReference type="PIRSF" id="PIRSF039026">
    <property type="entry name" value="SiaP"/>
    <property type="match status" value="1"/>
</dbReference>
<evidence type="ECO:0000256" key="2">
    <source>
        <dbReference type="SAM" id="SignalP"/>
    </source>
</evidence>
<dbReference type="Pfam" id="PF03480">
    <property type="entry name" value="DctP"/>
    <property type="match status" value="1"/>
</dbReference>
<dbReference type="PANTHER" id="PTHR33376">
    <property type="match status" value="1"/>
</dbReference>
<dbReference type="EMBL" id="JAUCBP010000011">
    <property type="protein sequence ID" value="MDM7861486.1"/>
    <property type="molecule type" value="Genomic_DNA"/>
</dbReference>
<organism evidence="3 4">
    <name type="scientific">Alteromonas arenosi</name>
    <dbReference type="NCBI Taxonomy" id="3055817"/>
    <lineage>
        <taxon>Bacteria</taxon>
        <taxon>Pseudomonadati</taxon>
        <taxon>Pseudomonadota</taxon>
        <taxon>Gammaproteobacteria</taxon>
        <taxon>Alteromonadales</taxon>
        <taxon>Alteromonadaceae</taxon>
        <taxon>Alteromonas/Salinimonas group</taxon>
        <taxon>Alteromonas</taxon>
    </lineage>
</organism>
<feature type="signal peptide" evidence="2">
    <location>
        <begin position="1"/>
        <end position="22"/>
    </location>
</feature>
<dbReference type="Proteomes" id="UP001234343">
    <property type="component" value="Unassembled WGS sequence"/>
</dbReference>
<dbReference type="InterPro" id="IPR038404">
    <property type="entry name" value="TRAP_DctP_sf"/>
</dbReference>
<accession>A0ABT7SZ71</accession>
<feature type="chain" id="PRO_5045329554" evidence="2">
    <location>
        <begin position="23"/>
        <end position="367"/>
    </location>
</feature>
<reference evidence="3 4" key="1">
    <citation type="submission" date="2023-06" db="EMBL/GenBank/DDBJ databases">
        <title>Alteromonas sp. ASW11-36 isolated from intertidal sand.</title>
        <authorList>
            <person name="Li Y."/>
        </authorList>
    </citation>
    <scope>NUCLEOTIDE SEQUENCE [LARGE SCALE GENOMIC DNA]</scope>
    <source>
        <strain evidence="3 4">ASW11-36</strain>
    </source>
</reference>
<dbReference type="NCBIfam" id="NF037995">
    <property type="entry name" value="TRAP_S1"/>
    <property type="match status" value="1"/>
</dbReference>
<protein>
    <submittedName>
        <fullName evidence="3">TRAP transporter substrate-binding protein</fullName>
    </submittedName>
</protein>